<evidence type="ECO:0000313" key="1">
    <source>
        <dbReference type="EMBL" id="MSS15583.1"/>
    </source>
</evidence>
<comment type="caution">
    <text evidence="1">The sequence shown here is derived from an EMBL/GenBank/DDBJ whole genome shotgun (WGS) entry which is preliminary data.</text>
</comment>
<accession>A0A6L5X835</accession>
<protein>
    <submittedName>
        <fullName evidence="1">Phage portal protein</fullName>
    </submittedName>
</protein>
<name>A0A6L5X835_9FIRM</name>
<organism evidence="1 2">
    <name type="scientific">Porcincola intestinalis</name>
    <dbReference type="NCBI Taxonomy" id="2606632"/>
    <lineage>
        <taxon>Bacteria</taxon>
        <taxon>Bacillati</taxon>
        <taxon>Bacillota</taxon>
        <taxon>Clostridia</taxon>
        <taxon>Lachnospirales</taxon>
        <taxon>Lachnospiraceae</taxon>
        <taxon>Porcincola</taxon>
    </lineage>
</organism>
<dbReference type="RefSeq" id="WP_154526586.1">
    <property type="nucleotide sequence ID" value="NZ_VULZ01000013.1"/>
</dbReference>
<reference evidence="1 2" key="1">
    <citation type="submission" date="2019-08" db="EMBL/GenBank/DDBJ databases">
        <title>In-depth cultivation of the pig gut microbiome towards novel bacterial diversity and tailored functional studies.</title>
        <authorList>
            <person name="Wylensek D."/>
            <person name="Hitch T.C.A."/>
            <person name="Clavel T."/>
        </authorList>
    </citation>
    <scope>NUCLEOTIDE SEQUENCE [LARGE SCALE GENOMIC DNA]</scope>
    <source>
        <strain evidence="1 2">Oil+RF-744-WCA-WT-11</strain>
    </source>
</reference>
<dbReference type="AlphaFoldDB" id="A0A6L5X835"/>
<dbReference type="Proteomes" id="UP000481852">
    <property type="component" value="Unassembled WGS sequence"/>
</dbReference>
<dbReference type="EMBL" id="VULZ01000013">
    <property type="protein sequence ID" value="MSS15583.1"/>
    <property type="molecule type" value="Genomic_DNA"/>
</dbReference>
<evidence type="ECO:0000313" key="2">
    <source>
        <dbReference type="Proteomes" id="UP000481852"/>
    </source>
</evidence>
<gene>
    <name evidence="1" type="ORF">FYJ35_11145</name>
</gene>
<sequence length="418" mass="46286">MKGIAYLQTKLDKKRTRVLLRYRYYEQLEGYQDLGSLISASKAQEYNSVLGWCAHGVDFLADRLNFTGFDNDVLNIMDLYKQNNPDIIFDSAILGALIGSCDFIYISAGEDGQPRMQVIDGANATGIIDPITNMLQEGYAVLERDPDTDRVLVDAYFVPGSTTVYWRSTPQQPAHSQVFGNVSPYPLLVPIIYRPDAKRVFGHSRISRSCMNLMNKARAAIARSDITAEYYSFPQRYVLGLAQDTEFDKTKASVSSFLDLRKDEDGQYPQVGQFPQNSMQPYMDQIKTYAQAFAGEMGMTVDDLGFASSAPTSPDVVRSAHESLSKTARKAQRTFGSGFLNAGYLARIVADNYPYQRQAIAETIPTWEPAFDMSASQISGIGDAAVKLNQAVPGYITPDNLKKLTGMDGSAQNAQTEV</sequence>
<proteinExistence type="predicted"/>
<keyword evidence="2" id="KW-1185">Reference proteome</keyword>